<accession>A0A1H8GU75</accession>
<keyword evidence="1" id="KW-1133">Transmembrane helix</keyword>
<evidence type="ECO:0000313" key="2">
    <source>
        <dbReference type="EMBL" id="SEN47360.1"/>
    </source>
</evidence>
<name>A0A1H8GU75_9BACT</name>
<proteinExistence type="predicted"/>
<dbReference type="Proteomes" id="UP000198984">
    <property type="component" value="Unassembled WGS sequence"/>
</dbReference>
<dbReference type="STRING" id="573321.SAMN04488505_110243"/>
<evidence type="ECO:0000256" key="1">
    <source>
        <dbReference type="SAM" id="Phobius"/>
    </source>
</evidence>
<dbReference type="AlphaFoldDB" id="A0A1H8GU75"/>
<gene>
    <name evidence="2" type="ORF">SAMN04488505_110243</name>
</gene>
<feature type="transmembrane region" description="Helical" evidence="1">
    <location>
        <begin position="51"/>
        <end position="74"/>
    </location>
</feature>
<organism evidence="2 3">
    <name type="scientific">Chitinophaga rupis</name>
    <dbReference type="NCBI Taxonomy" id="573321"/>
    <lineage>
        <taxon>Bacteria</taxon>
        <taxon>Pseudomonadati</taxon>
        <taxon>Bacteroidota</taxon>
        <taxon>Chitinophagia</taxon>
        <taxon>Chitinophagales</taxon>
        <taxon>Chitinophagaceae</taxon>
        <taxon>Chitinophaga</taxon>
    </lineage>
</organism>
<sequence length="110" mass="12269">MKKEHHQEETEATLRSLDGAGRAGAGEFFFTRLQARLQQKGSSAWERATGWIARPSIAIIGLCIILLLNSIIVIRQFESSVSGTDQATLQAFADEYRLQVPTVYDDDKVE</sequence>
<dbReference type="RefSeq" id="WP_089919950.1">
    <property type="nucleotide sequence ID" value="NZ_FOBB01000010.1"/>
</dbReference>
<keyword evidence="3" id="KW-1185">Reference proteome</keyword>
<evidence type="ECO:0000313" key="3">
    <source>
        <dbReference type="Proteomes" id="UP000198984"/>
    </source>
</evidence>
<reference evidence="2 3" key="1">
    <citation type="submission" date="2016-10" db="EMBL/GenBank/DDBJ databases">
        <authorList>
            <person name="de Groot N.N."/>
        </authorList>
    </citation>
    <scope>NUCLEOTIDE SEQUENCE [LARGE SCALE GENOMIC DNA]</scope>
    <source>
        <strain evidence="2 3">DSM 21039</strain>
    </source>
</reference>
<protein>
    <submittedName>
        <fullName evidence="2">Uncharacterized protein</fullName>
    </submittedName>
</protein>
<keyword evidence="1" id="KW-0472">Membrane</keyword>
<keyword evidence="1" id="KW-0812">Transmembrane</keyword>
<dbReference type="OrthoDB" id="886712at2"/>
<dbReference type="EMBL" id="FOBB01000010">
    <property type="protein sequence ID" value="SEN47360.1"/>
    <property type="molecule type" value="Genomic_DNA"/>
</dbReference>